<comment type="caution">
    <text evidence="2">The sequence shown here is derived from an EMBL/GenBank/DDBJ whole genome shotgun (WGS) entry which is preliminary data.</text>
</comment>
<dbReference type="EMBL" id="JBHSGG010000005">
    <property type="protein sequence ID" value="MFC4727198.1"/>
    <property type="molecule type" value="Genomic_DNA"/>
</dbReference>
<feature type="domain" description="N-acetyltransferase" evidence="1">
    <location>
        <begin position="12"/>
        <end position="175"/>
    </location>
</feature>
<dbReference type="Gene3D" id="3.40.630.30">
    <property type="match status" value="1"/>
</dbReference>
<keyword evidence="2" id="KW-0808">Transferase</keyword>
<keyword evidence="2" id="KW-0012">Acyltransferase</keyword>
<evidence type="ECO:0000313" key="3">
    <source>
        <dbReference type="Proteomes" id="UP001595892"/>
    </source>
</evidence>
<dbReference type="InterPro" id="IPR000182">
    <property type="entry name" value="GNAT_dom"/>
</dbReference>
<name>A0ABV9NKD9_9GAMM</name>
<dbReference type="PANTHER" id="PTHR43328">
    <property type="entry name" value="ACETYLTRANSFERASE-RELATED"/>
    <property type="match status" value="1"/>
</dbReference>
<protein>
    <submittedName>
        <fullName evidence="2">GNAT family N-acetyltransferase</fullName>
        <ecNumber evidence="2">2.3.-.-</ecNumber>
    </submittedName>
</protein>
<reference evidence="3" key="1">
    <citation type="journal article" date="2019" name="Int. J. Syst. Evol. Microbiol.">
        <title>The Global Catalogue of Microorganisms (GCM) 10K type strain sequencing project: providing services to taxonomists for standard genome sequencing and annotation.</title>
        <authorList>
            <consortium name="The Broad Institute Genomics Platform"/>
            <consortium name="The Broad Institute Genome Sequencing Center for Infectious Disease"/>
            <person name="Wu L."/>
            <person name="Ma J."/>
        </authorList>
    </citation>
    <scope>NUCLEOTIDE SEQUENCE [LARGE SCALE GENOMIC DNA]</scope>
    <source>
        <strain evidence="3">CGMCC 1.13574</strain>
    </source>
</reference>
<proteinExistence type="predicted"/>
<accession>A0ABV9NKD9</accession>
<dbReference type="EC" id="2.3.-.-" evidence="2"/>
<dbReference type="GO" id="GO:0016746">
    <property type="term" value="F:acyltransferase activity"/>
    <property type="evidence" value="ECO:0007669"/>
    <property type="project" value="UniProtKB-KW"/>
</dbReference>
<dbReference type="RefSeq" id="WP_377003216.1">
    <property type="nucleotide sequence ID" value="NZ_JBHSGG010000005.1"/>
</dbReference>
<dbReference type="Proteomes" id="UP001595892">
    <property type="component" value="Unassembled WGS sequence"/>
</dbReference>
<gene>
    <name evidence="2" type="ORF">ACFO3Q_03310</name>
</gene>
<dbReference type="PROSITE" id="PS51186">
    <property type="entry name" value="GNAT"/>
    <property type="match status" value="1"/>
</dbReference>
<sequence length="178" mass="19913">MSQEPVLDFGRGRIRPWRRGDRAALLRHADDPLVARYLSLRFPHPYRPEDADAWFGFVEGQAPLSAFALDVEGEAVGGIGLRLGELEFAHSAELGYWLGRRHWRRGIVGAAVAAFVPWAAERFGLRRIAAYADVRNLGSVRVLERNGFAREGLLRCRAIRDGDPQDHLAFARLFPPAG</sequence>
<dbReference type="InterPro" id="IPR016181">
    <property type="entry name" value="Acyl_CoA_acyltransferase"/>
</dbReference>
<evidence type="ECO:0000259" key="1">
    <source>
        <dbReference type="PROSITE" id="PS51186"/>
    </source>
</evidence>
<evidence type="ECO:0000313" key="2">
    <source>
        <dbReference type="EMBL" id="MFC4727198.1"/>
    </source>
</evidence>
<keyword evidence="3" id="KW-1185">Reference proteome</keyword>
<dbReference type="Pfam" id="PF13302">
    <property type="entry name" value="Acetyltransf_3"/>
    <property type="match status" value="1"/>
</dbReference>
<organism evidence="2 3">
    <name type="scientific">Coralloluteibacterium thermophilum</name>
    <dbReference type="NCBI Taxonomy" id="2707049"/>
    <lineage>
        <taxon>Bacteria</taxon>
        <taxon>Pseudomonadati</taxon>
        <taxon>Pseudomonadota</taxon>
        <taxon>Gammaproteobacteria</taxon>
        <taxon>Lysobacterales</taxon>
        <taxon>Lysobacteraceae</taxon>
        <taxon>Coralloluteibacterium</taxon>
    </lineage>
</organism>
<dbReference type="PANTHER" id="PTHR43328:SF1">
    <property type="entry name" value="N-ACETYLTRANSFERASE DOMAIN-CONTAINING PROTEIN"/>
    <property type="match status" value="1"/>
</dbReference>
<dbReference type="SUPFAM" id="SSF55729">
    <property type="entry name" value="Acyl-CoA N-acyltransferases (Nat)"/>
    <property type="match status" value="1"/>
</dbReference>